<name>A0A0F8XIR3_9ZZZZ</name>
<dbReference type="AlphaFoldDB" id="A0A0F8XIR3"/>
<gene>
    <name evidence="1" type="ORF">LCGC14_2938550</name>
</gene>
<organism evidence="1">
    <name type="scientific">marine sediment metagenome</name>
    <dbReference type="NCBI Taxonomy" id="412755"/>
    <lineage>
        <taxon>unclassified sequences</taxon>
        <taxon>metagenomes</taxon>
        <taxon>ecological metagenomes</taxon>
    </lineage>
</organism>
<sequence length="80" mass="8924">MFNKIKAFLYRVVHTSGRLFDLTANLGPLRASLWVGREDPDSVRFAVDGHFDYGSYSGPSLAIEVEVGVIVVQFYLTKAD</sequence>
<evidence type="ECO:0000313" key="1">
    <source>
        <dbReference type="EMBL" id="KKK68987.1"/>
    </source>
</evidence>
<reference evidence="1" key="1">
    <citation type="journal article" date="2015" name="Nature">
        <title>Complex archaea that bridge the gap between prokaryotes and eukaryotes.</title>
        <authorList>
            <person name="Spang A."/>
            <person name="Saw J.H."/>
            <person name="Jorgensen S.L."/>
            <person name="Zaremba-Niedzwiedzka K."/>
            <person name="Martijn J."/>
            <person name="Lind A.E."/>
            <person name="van Eijk R."/>
            <person name="Schleper C."/>
            <person name="Guy L."/>
            <person name="Ettema T.J."/>
        </authorList>
    </citation>
    <scope>NUCLEOTIDE SEQUENCE</scope>
</reference>
<comment type="caution">
    <text evidence="1">The sequence shown here is derived from an EMBL/GenBank/DDBJ whole genome shotgun (WGS) entry which is preliminary data.</text>
</comment>
<protein>
    <submittedName>
        <fullName evidence="1">Uncharacterized protein</fullName>
    </submittedName>
</protein>
<dbReference type="EMBL" id="LAZR01058875">
    <property type="protein sequence ID" value="KKK68987.1"/>
    <property type="molecule type" value="Genomic_DNA"/>
</dbReference>
<proteinExistence type="predicted"/>
<accession>A0A0F8XIR3</accession>